<comment type="function">
    <text evidence="6">May nick specific sequences that contain T:G mispairs resulting from m5C-deamination.</text>
</comment>
<dbReference type="NCBIfam" id="TIGR00632">
    <property type="entry name" value="vsr"/>
    <property type="match status" value="1"/>
</dbReference>
<sequence length="137" mass="16015">MADKLTPQQRSANMARIRAKDTKPEMLVRRMVHGMGFRYRLHRKDLPGKPDLVFGPRRKVIFVHGCFWHLHACRDGRIPASRRDYWAPKLQRNAERDAEHLAALRAAGWQVLIVWECETKDLAALQSRLAEFLETEE</sequence>
<comment type="caution">
    <text evidence="7">The sequence shown here is derived from an EMBL/GenBank/DDBJ whole genome shotgun (WGS) entry which is preliminary data.</text>
</comment>
<dbReference type="Pfam" id="PF03852">
    <property type="entry name" value="Vsr"/>
    <property type="match status" value="1"/>
</dbReference>
<organism evidence="7 8">
    <name type="scientific">Leisingera daeponensis</name>
    <dbReference type="NCBI Taxonomy" id="405746"/>
    <lineage>
        <taxon>Bacteria</taxon>
        <taxon>Pseudomonadati</taxon>
        <taxon>Pseudomonadota</taxon>
        <taxon>Alphaproteobacteria</taxon>
        <taxon>Rhodobacterales</taxon>
        <taxon>Roseobacteraceae</taxon>
        <taxon>Leisingera</taxon>
    </lineage>
</organism>
<gene>
    <name evidence="7" type="primary">vsr</name>
    <name evidence="7" type="ORF">KUV26_20130</name>
</gene>
<dbReference type="CDD" id="cd00221">
    <property type="entry name" value="Vsr"/>
    <property type="match status" value="1"/>
</dbReference>
<evidence type="ECO:0000256" key="3">
    <source>
        <dbReference type="ARBA" id="ARBA00022763"/>
    </source>
</evidence>
<dbReference type="PIRSF" id="PIRSF018267">
    <property type="entry name" value="VSR_endonuc"/>
    <property type="match status" value="1"/>
</dbReference>
<dbReference type="InterPro" id="IPR004603">
    <property type="entry name" value="DNA_mismatch_endonuc_vsr"/>
</dbReference>
<evidence type="ECO:0000256" key="2">
    <source>
        <dbReference type="ARBA" id="ARBA00022759"/>
    </source>
</evidence>
<reference evidence="7 8" key="1">
    <citation type="submission" date="2021-06" db="EMBL/GenBank/DDBJ databases">
        <title>50 bacteria genomes isolated from Dapeng, Shenzhen, China.</title>
        <authorList>
            <person name="Zheng W."/>
            <person name="Yu S."/>
            <person name="Huang Y."/>
        </authorList>
    </citation>
    <scope>NUCLEOTIDE SEQUENCE [LARGE SCALE GENOMIC DNA]</scope>
    <source>
        <strain evidence="7 8">DP1N14-2</strain>
    </source>
</reference>
<keyword evidence="1 6" id="KW-0540">Nuclease</keyword>
<comment type="similarity">
    <text evidence="6">Belongs to the vsr family.</text>
</comment>
<proteinExistence type="inferred from homology"/>
<dbReference type="SUPFAM" id="SSF52980">
    <property type="entry name" value="Restriction endonuclease-like"/>
    <property type="match status" value="1"/>
</dbReference>
<protein>
    <recommendedName>
        <fullName evidence="6">Very short patch repair endonuclease</fullName>
        <ecNumber evidence="6">3.1.-.-</ecNumber>
    </recommendedName>
</protein>
<keyword evidence="8" id="KW-1185">Reference proteome</keyword>
<dbReference type="EMBL" id="JAHVJA010000013">
    <property type="protein sequence ID" value="MBY6141757.1"/>
    <property type="molecule type" value="Genomic_DNA"/>
</dbReference>
<evidence type="ECO:0000256" key="1">
    <source>
        <dbReference type="ARBA" id="ARBA00022722"/>
    </source>
</evidence>
<evidence type="ECO:0000256" key="4">
    <source>
        <dbReference type="ARBA" id="ARBA00022801"/>
    </source>
</evidence>
<evidence type="ECO:0000256" key="5">
    <source>
        <dbReference type="ARBA" id="ARBA00023204"/>
    </source>
</evidence>
<dbReference type="Gene3D" id="3.40.960.10">
    <property type="entry name" value="VSR Endonuclease"/>
    <property type="match status" value="1"/>
</dbReference>
<keyword evidence="2 6" id="KW-0255">Endonuclease</keyword>
<keyword evidence="5 6" id="KW-0234">DNA repair</keyword>
<dbReference type="InterPro" id="IPR011335">
    <property type="entry name" value="Restrct_endonuc-II-like"/>
</dbReference>
<keyword evidence="4 6" id="KW-0378">Hydrolase</keyword>
<evidence type="ECO:0000256" key="6">
    <source>
        <dbReference type="PIRNR" id="PIRNR018267"/>
    </source>
</evidence>
<evidence type="ECO:0000313" key="8">
    <source>
        <dbReference type="Proteomes" id="UP000766629"/>
    </source>
</evidence>
<dbReference type="GO" id="GO:0004519">
    <property type="term" value="F:endonuclease activity"/>
    <property type="evidence" value="ECO:0007669"/>
    <property type="project" value="UniProtKB-KW"/>
</dbReference>
<evidence type="ECO:0000313" key="7">
    <source>
        <dbReference type="EMBL" id="MBY6141757.1"/>
    </source>
</evidence>
<dbReference type="RefSeq" id="WP_222509721.1">
    <property type="nucleotide sequence ID" value="NZ_JAHVJA010000013.1"/>
</dbReference>
<dbReference type="Proteomes" id="UP000766629">
    <property type="component" value="Unassembled WGS sequence"/>
</dbReference>
<name>A0ABS7NLP6_9RHOB</name>
<accession>A0ABS7NLP6</accession>
<keyword evidence="3 6" id="KW-0227">DNA damage</keyword>
<dbReference type="EC" id="3.1.-.-" evidence="6"/>